<evidence type="ECO:0000313" key="1">
    <source>
        <dbReference type="EMBL" id="GMR46526.1"/>
    </source>
</evidence>
<gene>
    <name evidence="1" type="ORF">PMAYCL1PPCAC_16721</name>
</gene>
<proteinExistence type="predicted"/>
<organism evidence="1 2">
    <name type="scientific">Pristionchus mayeri</name>
    <dbReference type="NCBI Taxonomy" id="1317129"/>
    <lineage>
        <taxon>Eukaryota</taxon>
        <taxon>Metazoa</taxon>
        <taxon>Ecdysozoa</taxon>
        <taxon>Nematoda</taxon>
        <taxon>Chromadorea</taxon>
        <taxon>Rhabditida</taxon>
        <taxon>Rhabditina</taxon>
        <taxon>Diplogasteromorpha</taxon>
        <taxon>Diplogasteroidea</taxon>
        <taxon>Neodiplogasteridae</taxon>
        <taxon>Pristionchus</taxon>
    </lineage>
</organism>
<accession>A0AAN5CLD5</accession>
<name>A0AAN5CLD5_9BILA</name>
<dbReference type="Proteomes" id="UP001328107">
    <property type="component" value="Unassembled WGS sequence"/>
</dbReference>
<keyword evidence="2" id="KW-1185">Reference proteome</keyword>
<dbReference type="AlphaFoldDB" id="A0AAN5CLD5"/>
<comment type="caution">
    <text evidence="1">The sequence shown here is derived from an EMBL/GenBank/DDBJ whole genome shotgun (WGS) entry which is preliminary data.</text>
</comment>
<sequence>LAIMSIVIAWYSLNMCLTNAYMSIFPPFTFDFALNSSTRLSIWSWNVVHLQKEVLIPIRFSNCNVCHFPDVH</sequence>
<reference evidence="2" key="1">
    <citation type="submission" date="2022-10" db="EMBL/GenBank/DDBJ databases">
        <title>Genome assembly of Pristionchus species.</title>
        <authorList>
            <person name="Yoshida K."/>
            <person name="Sommer R.J."/>
        </authorList>
    </citation>
    <scope>NUCLEOTIDE SEQUENCE [LARGE SCALE GENOMIC DNA]</scope>
    <source>
        <strain evidence="2">RS5460</strain>
    </source>
</reference>
<feature type="non-terminal residue" evidence="1">
    <location>
        <position position="1"/>
    </location>
</feature>
<protein>
    <submittedName>
        <fullName evidence="1">Uncharacterized protein</fullName>
    </submittedName>
</protein>
<evidence type="ECO:0000313" key="2">
    <source>
        <dbReference type="Proteomes" id="UP001328107"/>
    </source>
</evidence>
<dbReference type="EMBL" id="BTRK01000004">
    <property type="protein sequence ID" value="GMR46526.1"/>
    <property type="molecule type" value="Genomic_DNA"/>
</dbReference>